<dbReference type="Proteomes" id="UP001501468">
    <property type="component" value="Unassembled WGS sequence"/>
</dbReference>
<name>A0ABP7CJC0_9MICO</name>
<evidence type="ECO:0000256" key="4">
    <source>
        <dbReference type="ARBA" id="ARBA00022679"/>
    </source>
</evidence>
<dbReference type="Pfam" id="PF02709">
    <property type="entry name" value="Glyco_transf_7C"/>
    <property type="match status" value="1"/>
</dbReference>
<comment type="caution">
    <text evidence="6">The sequence shown here is derived from an EMBL/GenBank/DDBJ whole genome shotgun (WGS) entry which is preliminary data.</text>
</comment>
<sequence>MTDPNGPRHGARASAGGLAVVTIVHGRHQHLERQLWGLRQQTRLPDAHVVVAMDDPHVEATARSHAGDWAVHTAATPRQDGHLPLAAARNLGVDVAARAGADRVVLLDVDCIPSPRLLERYAAVLGDVGSRSLELDPPEAGAGAIAAPVVLAGEVAYLPPAPEGSDYRDLGLAALDRLADPHPGRPVLSADDVLPAADLRLFWSLSFAVTVSHWRAIGGFDEGYVGYGGEDTDFGQRLGAAGGLLLWVGGARAHHQHHPTSSPPVQHVHDVVANANRFAERWGWWPMEGWLEAFAARGLAHRSADGSWQVSGPALV</sequence>
<dbReference type="RefSeq" id="WP_344940063.1">
    <property type="nucleotide sequence ID" value="NZ_BAABDC010000001.1"/>
</dbReference>
<gene>
    <name evidence="6" type="ORF">GCM10022399_01320</name>
</gene>
<organism evidence="6 7">
    <name type="scientific">Terrabacter ginsenosidimutans</name>
    <dbReference type="NCBI Taxonomy" id="490575"/>
    <lineage>
        <taxon>Bacteria</taxon>
        <taxon>Bacillati</taxon>
        <taxon>Actinomycetota</taxon>
        <taxon>Actinomycetes</taxon>
        <taxon>Micrococcales</taxon>
        <taxon>Intrasporangiaceae</taxon>
        <taxon>Terrabacter</taxon>
    </lineage>
</organism>
<dbReference type="PANTHER" id="PTHR43179:SF12">
    <property type="entry name" value="GALACTOFURANOSYLTRANSFERASE GLFT2"/>
    <property type="match status" value="1"/>
</dbReference>
<accession>A0ABP7CJC0</accession>
<dbReference type="CDD" id="cd00761">
    <property type="entry name" value="Glyco_tranf_GTA_type"/>
    <property type="match status" value="1"/>
</dbReference>
<dbReference type="InterPro" id="IPR029044">
    <property type="entry name" value="Nucleotide-diphossugar_trans"/>
</dbReference>
<protein>
    <submittedName>
        <fullName evidence="6">Glycosyltransferase</fullName>
    </submittedName>
</protein>
<evidence type="ECO:0000256" key="1">
    <source>
        <dbReference type="ARBA" id="ARBA00004776"/>
    </source>
</evidence>
<comment type="pathway">
    <text evidence="1">Cell wall biogenesis; cell wall polysaccharide biosynthesis.</text>
</comment>
<reference evidence="7" key="1">
    <citation type="journal article" date="2019" name="Int. J. Syst. Evol. Microbiol.">
        <title>The Global Catalogue of Microorganisms (GCM) 10K type strain sequencing project: providing services to taxonomists for standard genome sequencing and annotation.</title>
        <authorList>
            <consortium name="The Broad Institute Genomics Platform"/>
            <consortium name="The Broad Institute Genome Sequencing Center for Infectious Disease"/>
            <person name="Wu L."/>
            <person name="Ma J."/>
        </authorList>
    </citation>
    <scope>NUCLEOTIDE SEQUENCE [LARGE SCALE GENOMIC DNA]</scope>
    <source>
        <strain evidence="7">JCM 17125</strain>
    </source>
</reference>
<evidence type="ECO:0000256" key="2">
    <source>
        <dbReference type="ARBA" id="ARBA00006739"/>
    </source>
</evidence>
<keyword evidence="7" id="KW-1185">Reference proteome</keyword>
<dbReference type="PANTHER" id="PTHR43179">
    <property type="entry name" value="RHAMNOSYLTRANSFERASE WBBL"/>
    <property type="match status" value="1"/>
</dbReference>
<feature type="domain" description="Galactosyltransferase C-terminal" evidence="5">
    <location>
        <begin position="202"/>
        <end position="243"/>
    </location>
</feature>
<dbReference type="InterPro" id="IPR027791">
    <property type="entry name" value="Galactosyl_T_C"/>
</dbReference>
<evidence type="ECO:0000256" key="3">
    <source>
        <dbReference type="ARBA" id="ARBA00022676"/>
    </source>
</evidence>
<proteinExistence type="inferred from homology"/>
<keyword evidence="3" id="KW-0328">Glycosyltransferase</keyword>
<evidence type="ECO:0000259" key="5">
    <source>
        <dbReference type="Pfam" id="PF02709"/>
    </source>
</evidence>
<dbReference type="SUPFAM" id="SSF53448">
    <property type="entry name" value="Nucleotide-diphospho-sugar transferases"/>
    <property type="match status" value="1"/>
</dbReference>
<comment type="similarity">
    <text evidence="2">Belongs to the glycosyltransferase 2 family.</text>
</comment>
<evidence type="ECO:0000313" key="7">
    <source>
        <dbReference type="Proteomes" id="UP001501468"/>
    </source>
</evidence>
<evidence type="ECO:0000313" key="6">
    <source>
        <dbReference type="EMBL" id="GAA3689354.1"/>
    </source>
</evidence>
<keyword evidence="4" id="KW-0808">Transferase</keyword>
<dbReference type="Gene3D" id="3.90.550.10">
    <property type="entry name" value="Spore Coat Polysaccharide Biosynthesis Protein SpsA, Chain A"/>
    <property type="match status" value="1"/>
</dbReference>
<dbReference type="EMBL" id="BAABDC010000001">
    <property type="protein sequence ID" value="GAA3689354.1"/>
    <property type="molecule type" value="Genomic_DNA"/>
</dbReference>